<dbReference type="InterPro" id="IPR018253">
    <property type="entry name" value="DnaJ_domain_CS"/>
</dbReference>
<proteinExistence type="predicted"/>
<reference evidence="3 4" key="1">
    <citation type="submission" date="2016-07" db="EMBL/GenBank/DDBJ databases">
        <title>Pervasive Adenine N6-methylation of Active Genes in Fungi.</title>
        <authorList>
            <consortium name="DOE Joint Genome Institute"/>
            <person name="Mondo S.J."/>
            <person name="Dannebaum R.O."/>
            <person name="Kuo R.C."/>
            <person name="Labutti K."/>
            <person name="Haridas S."/>
            <person name="Kuo A."/>
            <person name="Salamov A."/>
            <person name="Ahrendt S.R."/>
            <person name="Lipzen A."/>
            <person name="Sullivan W."/>
            <person name="Andreopoulos W.B."/>
            <person name="Clum A."/>
            <person name="Lindquist E."/>
            <person name="Daum C."/>
            <person name="Ramamoorthy G.K."/>
            <person name="Gryganskyi A."/>
            <person name="Culley D."/>
            <person name="Magnuson J.K."/>
            <person name="James T.Y."/>
            <person name="O'Malley M.A."/>
            <person name="Stajich J.E."/>
            <person name="Spatafora J.W."/>
            <person name="Visel A."/>
            <person name="Grigoriev I.V."/>
        </authorList>
    </citation>
    <scope>NUCLEOTIDE SEQUENCE [LARGE SCALE GENOMIC DNA]</scope>
    <source>
        <strain evidence="3 4">CBS 115471</strain>
    </source>
</reference>
<gene>
    <name evidence="3" type="ORF">BCR34DRAFT_549413</name>
</gene>
<organism evidence="3 4">
    <name type="scientific">Clohesyomyces aquaticus</name>
    <dbReference type="NCBI Taxonomy" id="1231657"/>
    <lineage>
        <taxon>Eukaryota</taxon>
        <taxon>Fungi</taxon>
        <taxon>Dikarya</taxon>
        <taxon>Ascomycota</taxon>
        <taxon>Pezizomycotina</taxon>
        <taxon>Dothideomycetes</taxon>
        <taxon>Pleosporomycetidae</taxon>
        <taxon>Pleosporales</taxon>
        <taxon>Lindgomycetaceae</taxon>
        <taxon>Clohesyomyces</taxon>
    </lineage>
</organism>
<dbReference type="PRINTS" id="PR00625">
    <property type="entry name" value="JDOMAIN"/>
</dbReference>
<feature type="domain" description="J" evidence="2">
    <location>
        <begin position="7"/>
        <end position="77"/>
    </location>
</feature>
<feature type="compositionally biased region" description="Low complexity" evidence="1">
    <location>
        <begin position="225"/>
        <end position="246"/>
    </location>
</feature>
<dbReference type="PROSITE" id="PS50076">
    <property type="entry name" value="DNAJ_2"/>
    <property type="match status" value="1"/>
</dbReference>
<dbReference type="PROSITE" id="PS00636">
    <property type="entry name" value="DNAJ_1"/>
    <property type="match status" value="1"/>
</dbReference>
<dbReference type="Pfam" id="PF00226">
    <property type="entry name" value="DnaJ"/>
    <property type="match status" value="1"/>
</dbReference>
<sequence>MSTQTQTYYRTLALSPDAPTEVIRAAYKALALRYHPDKTIHHSAEERAKSAAIFRQVQEAWDVLGNVDLKAHYDLQLEEEEEEEEEEPDFQPSSSVSSTTKSRTYTNSSLLTTPADKATIRAKLRQQMTKLAEDRTKRDQEDSAMPLDRLKYTLKIWKEMYDENQDSALDRAYCQIKIFEYEKKVQIREQEKEDWLRDISSAKGRSKQPAPAFDARKRAPPSSPTTPTKPQHQSHPSTPTRTHTPSAFALRRGKQENERAAQDASRAALRAEENARVDAAKEALLNSKVASVRSEKEKLRLKVEEAAMKEAERIARVRAKVAPKPKADATEKKEGAGRVDTPTSGREGQGQRRRECRLCRGAHASVAEWKKCSMRATAEEVEEDAFLNDV</sequence>
<feature type="compositionally biased region" description="Basic and acidic residues" evidence="1">
    <location>
        <begin position="325"/>
        <end position="337"/>
    </location>
</feature>
<comment type="caution">
    <text evidence="3">The sequence shown here is derived from an EMBL/GenBank/DDBJ whole genome shotgun (WGS) entry which is preliminary data.</text>
</comment>
<dbReference type="AlphaFoldDB" id="A0A1Y1YDY5"/>
<dbReference type="SUPFAM" id="SSF46565">
    <property type="entry name" value="Chaperone J-domain"/>
    <property type="match status" value="1"/>
</dbReference>
<evidence type="ECO:0000313" key="4">
    <source>
        <dbReference type="Proteomes" id="UP000193144"/>
    </source>
</evidence>
<evidence type="ECO:0000256" key="1">
    <source>
        <dbReference type="SAM" id="MobiDB-lite"/>
    </source>
</evidence>
<accession>A0A1Y1YDY5</accession>
<dbReference type="PANTHER" id="PTHR24074">
    <property type="entry name" value="CO-CHAPERONE PROTEIN DJLA"/>
    <property type="match status" value="1"/>
</dbReference>
<dbReference type="InterPro" id="IPR050817">
    <property type="entry name" value="DjlA_DnaK_co-chaperone"/>
</dbReference>
<dbReference type="SMART" id="SM00271">
    <property type="entry name" value="DnaJ"/>
    <property type="match status" value="1"/>
</dbReference>
<keyword evidence="4" id="KW-1185">Reference proteome</keyword>
<feature type="compositionally biased region" description="Acidic residues" evidence="1">
    <location>
        <begin position="77"/>
        <end position="89"/>
    </location>
</feature>
<protein>
    <recommendedName>
        <fullName evidence="2">J domain-containing protein</fullName>
    </recommendedName>
</protein>
<feature type="region of interest" description="Disordered" evidence="1">
    <location>
        <begin position="77"/>
        <end position="118"/>
    </location>
</feature>
<dbReference type="InterPro" id="IPR036869">
    <property type="entry name" value="J_dom_sf"/>
</dbReference>
<dbReference type="CDD" id="cd06257">
    <property type="entry name" value="DnaJ"/>
    <property type="match status" value="1"/>
</dbReference>
<feature type="region of interest" description="Disordered" evidence="1">
    <location>
        <begin position="199"/>
        <end position="267"/>
    </location>
</feature>
<dbReference type="Gene3D" id="1.10.287.110">
    <property type="entry name" value="DnaJ domain"/>
    <property type="match status" value="1"/>
</dbReference>
<dbReference type="OrthoDB" id="442087at2759"/>
<evidence type="ECO:0000313" key="3">
    <source>
        <dbReference type="EMBL" id="ORX96155.1"/>
    </source>
</evidence>
<dbReference type="Proteomes" id="UP000193144">
    <property type="component" value="Unassembled WGS sequence"/>
</dbReference>
<feature type="region of interest" description="Disordered" evidence="1">
    <location>
        <begin position="319"/>
        <end position="355"/>
    </location>
</feature>
<dbReference type="EMBL" id="MCFA01000262">
    <property type="protein sequence ID" value="ORX96155.1"/>
    <property type="molecule type" value="Genomic_DNA"/>
</dbReference>
<name>A0A1Y1YDY5_9PLEO</name>
<dbReference type="InterPro" id="IPR001623">
    <property type="entry name" value="DnaJ_domain"/>
</dbReference>
<evidence type="ECO:0000259" key="2">
    <source>
        <dbReference type="PROSITE" id="PS50076"/>
    </source>
</evidence>
<feature type="compositionally biased region" description="Low complexity" evidence="1">
    <location>
        <begin position="93"/>
        <end position="106"/>
    </location>
</feature>
<dbReference type="STRING" id="1231657.A0A1Y1YDY5"/>